<dbReference type="InterPro" id="IPR032675">
    <property type="entry name" value="LRR_dom_sf"/>
</dbReference>
<dbReference type="Proteomes" id="UP001221757">
    <property type="component" value="Unassembled WGS sequence"/>
</dbReference>
<dbReference type="EMBL" id="JARKIE010000029">
    <property type="protein sequence ID" value="KAJ7697663.1"/>
    <property type="molecule type" value="Genomic_DNA"/>
</dbReference>
<sequence length="357" mass="39868">MRIPQELIDAIIAEFDEQFDAETKATLQACALVARSFVRVSQTQLFSRISVYDYDQNPTILSQQLAELLARAPHLAGYIRTLDLYYNRNTPEAQFVSRIFCAVTQVHTLILTSSFKEPFPIDTSILAVFALPSLRRVELIQYRFANVQELGSLLRRSRFLQDLSLCEVDFSGDECAGRAPSTDESASSSSSSSRVVLKALTLVKMEPIDVEMMLELDSFTTVDINHLHSLSFTESPVTGLLRANAGSIQTVKIGNTFRSFENSNYEDEIDRGMLACDNQLSSLDFETEDLESVLIALPLFGDLTYLKALKTIRIALSEPLREDAHEAEQWAELDALLAQCRGPDSGSFGNSAKIQYH</sequence>
<organism evidence="1 2">
    <name type="scientific">Mycena rosella</name>
    <name type="common">Pink bonnet</name>
    <name type="synonym">Agaricus rosellus</name>
    <dbReference type="NCBI Taxonomy" id="1033263"/>
    <lineage>
        <taxon>Eukaryota</taxon>
        <taxon>Fungi</taxon>
        <taxon>Dikarya</taxon>
        <taxon>Basidiomycota</taxon>
        <taxon>Agaricomycotina</taxon>
        <taxon>Agaricomycetes</taxon>
        <taxon>Agaricomycetidae</taxon>
        <taxon>Agaricales</taxon>
        <taxon>Marasmiineae</taxon>
        <taxon>Mycenaceae</taxon>
        <taxon>Mycena</taxon>
    </lineage>
</organism>
<proteinExistence type="predicted"/>
<keyword evidence="2" id="KW-1185">Reference proteome</keyword>
<evidence type="ECO:0000313" key="2">
    <source>
        <dbReference type="Proteomes" id="UP001221757"/>
    </source>
</evidence>
<dbReference type="Gene3D" id="3.80.10.10">
    <property type="entry name" value="Ribonuclease Inhibitor"/>
    <property type="match status" value="1"/>
</dbReference>
<gene>
    <name evidence="1" type="ORF">B0H17DRAFT_1177608</name>
</gene>
<comment type="caution">
    <text evidence="1">The sequence shown here is derived from an EMBL/GenBank/DDBJ whole genome shotgun (WGS) entry which is preliminary data.</text>
</comment>
<reference evidence="1" key="1">
    <citation type="submission" date="2023-03" db="EMBL/GenBank/DDBJ databases">
        <title>Massive genome expansion in bonnet fungi (Mycena s.s.) driven by repeated elements and novel gene families across ecological guilds.</title>
        <authorList>
            <consortium name="Lawrence Berkeley National Laboratory"/>
            <person name="Harder C.B."/>
            <person name="Miyauchi S."/>
            <person name="Viragh M."/>
            <person name="Kuo A."/>
            <person name="Thoen E."/>
            <person name="Andreopoulos B."/>
            <person name="Lu D."/>
            <person name="Skrede I."/>
            <person name="Drula E."/>
            <person name="Henrissat B."/>
            <person name="Morin E."/>
            <person name="Kohler A."/>
            <person name="Barry K."/>
            <person name="LaButti K."/>
            <person name="Morin E."/>
            <person name="Salamov A."/>
            <person name="Lipzen A."/>
            <person name="Mereny Z."/>
            <person name="Hegedus B."/>
            <person name="Baldrian P."/>
            <person name="Stursova M."/>
            <person name="Weitz H."/>
            <person name="Taylor A."/>
            <person name="Grigoriev I.V."/>
            <person name="Nagy L.G."/>
            <person name="Martin F."/>
            <person name="Kauserud H."/>
        </authorList>
    </citation>
    <scope>NUCLEOTIDE SEQUENCE</scope>
    <source>
        <strain evidence="1">CBHHK067</strain>
    </source>
</reference>
<evidence type="ECO:0000313" key="1">
    <source>
        <dbReference type="EMBL" id="KAJ7697663.1"/>
    </source>
</evidence>
<dbReference type="AlphaFoldDB" id="A0AAD7DTE0"/>
<accession>A0AAD7DTE0</accession>
<protein>
    <submittedName>
        <fullName evidence="1">Uncharacterized protein</fullName>
    </submittedName>
</protein>
<name>A0AAD7DTE0_MYCRO</name>